<dbReference type="InterPro" id="IPR011109">
    <property type="entry name" value="DNA_bind_recombinase_dom"/>
</dbReference>
<sequence>MDSNVIQQMLKHEKHKGDMMLQKIFTEDYLNGVRKKKVGQSTRNYVKGSHPVIISPEIFDKMQEEMLNKARLLRTADGNQISGGNRYSS</sequence>
<dbReference type="EMBL" id="FQVI01000002">
    <property type="protein sequence ID" value="SHE48399.1"/>
    <property type="molecule type" value="Genomic_DNA"/>
</dbReference>
<gene>
    <name evidence="2" type="ORF">SAMN02745158_00605</name>
</gene>
<name>A0A1M4TV89_9CLOT</name>
<evidence type="ECO:0000313" key="2">
    <source>
        <dbReference type="EMBL" id="SHE48399.1"/>
    </source>
</evidence>
<accession>A0A1M4TV89</accession>
<dbReference type="InterPro" id="IPR038109">
    <property type="entry name" value="DNA_bind_recomb_sf"/>
</dbReference>
<dbReference type="Gene3D" id="3.90.1750.20">
    <property type="entry name" value="Putative Large Serine Recombinase, Chain B, Domain 2"/>
    <property type="match status" value="1"/>
</dbReference>
<evidence type="ECO:0000259" key="1">
    <source>
        <dbReference type="Pfam" id="PF07508"/>
    </source>
</evidence>
<keyword evidence="3" id="KW-1185">Reference proteome</keyword>
<dbReference type="GO" id="GO:0003677">
    <property type="term" value="F:DNA binding"/>
    <property type="evidence" value="ECO:0007669"/>
    <property type="project" value="InterPro"/>
</dbReference>
<dbReference type="GO" id="GO:0000150">
    <property type="term" value="F:DNA strand exchange activity"/>
    <property type="evidence" value="ECO:0007669"/>
    <property type="project" value="InterPro"/>
</dbReference>
<dbReference type="RefSeq" id="WP_242946713.1">
    <property type="nucleotide sequence ID" value="NZ_FQVI01000002.1"/>
</dbReference>
<dbReference type="Proteomes" id="UP000184245">
    <property type="component" value="Unassembled WGS sequence"/>
</dbReference>
<feature type="domain" description="Recombinase" evidence="1">
    <location>
        <begin position="5"/>
        <end position="66"/>
    </location>
</feature>
<evidence type="ECO:0000313" key="3">
    <source>
        <dbReference type="Proteomes" id="UP000184245"/>
    </source>
</evidence>
<organism evidence="2 3">
    <name type="scientific">Lactonifactor longoviformis DSM 17459</name>
    <dbReference type="NCBI Taxonomy" id="1122155"/>
    <lineage>
        <taxon>Bacteria</taxon>
        <taxon>Bacillati</taxon>
        <taxon>Bacillota</taxon>
        <taxon>Clostridia</taxon>
        <taxon>Eubacteriales</taxon>
        <taxon>Clostridiaceae</taxon>
        <taxon>Lactonifactor</taxon>
    </lineage>
</organism>
<reference evidence="2 3" key="1">
    <citation type="submission" date="2016-11" db="EMBL/GenBank/DDBJ databases">
        <authorList>
            <person name="Jaros S."/>
            <person name="Januszkiewicz K."/>
            <person name="Wedrychowicz H."/>
        </authorList>
    </citation>
    <scope>NUCLEOTIDE SEQUENCE [LARGE SCALE GENOMIC DNA]</scope>
    <source>
        <strain evidence="2 3">DSM 17459</strain>
    </source>
</reference>
<dbReference type="STRING" id="1122155.SAMN02745158_00605"/>
<proteinExistence type="predicted"/>
<protein>
    <submittedName>
        <fullName evidence="2">Recombinase</fullName>
    </submittedName>
</protein>
<dbReference type="Pfam" id="PF07508">
    <property type="entry name" value="Recombinase"/>
    <property type="match status" value="1"/>
</dbReference>
<dbReference type="AlphaFoldDB" id="A0A1M4TV89"/>